<name>A0A1R2AVW1_9CILI</name>
<organism evidence="2 3">
    <name type="scientific">Stentor coeruleus</name>
    <dbReference type="NCBI Taxonomy" id="5963"/>
    <lineage>
        <taxon>Eukaryota</taxon>
        <taxon>Sar</taxon>
        <taxon>Alveolata</taxon>
        <taxon>Ciliophora</taxon>
        <taxon>Postciliodesmatophora</taxon>
        <taxon>Heterotrichea</taxon>
        <taxon>Heterotrichida</taxon>
        <taxon>Stentoridae</taxon>
        <taxon>Stentor</taxon>
    </lineage>
</organism>
<accession>A0A1R2AVW1</accession>
<dbReference type="GO" id="GO:0005737">
    <property type="term" value="C:cytoplasm"/>
    <property type="evidence" value="ECO:0007669"/>
    <property type="project" value="TreeGrafter"/>
</dbReference>
<proteinExistence type="predicted"/>
<dbReference type="OrthoDB" id="408413at2759"/>
<evidence type="ECO:0000313" key="3">
    <source>
        <dbReference type="Proteomes" id="UP000187209"/>
    </source>
</evidence>
<dbReference type="PROSITE" id="PS50072">
    <property type="entry name" value="CSA_PPIASE_2"/>
    <property type="match status" value="1"/>
</dbReference>
<protein>
    <recommendedName>
        <fullName evidence="1">PPIase cyclophilin-type domain-containing protein</fullName>
    </recommendedName>
</protein>
<dbReference type="AlphaFoldDB" id="A0A1R2AVW1"/>
<dbReference type="EMBL" id="MPUH01001299">
    <property type="protein sequence ID" value="OMJ68648.1"/>
    <property type="molecule type" value="Genomic_DNA"/>
</dbReference>
<keyword evidence="3" id="KW-1185">Reference proteome</keyword>
<feature type="domain" description="PPIase cyclophilin-type" evidence="1">
    <location>
        <begin position="122"/>
        <end position="267"/>
    </location>
</feature>
<gene>
    <name evidence="2" type="ORF">SteCoe_33841</name>
</gene>
<dbReference type="Gene3D" id="2.40.100.10">
    <property type="entry name" value="Cyclophilin-like"/>
    <property type="match status" value="1"/>
</dbReference>
<dbReference type="PANTHER" id="PTHR11071">
    <property type="entry name" value="PEPTIDYL-PROLYL CIS-TRANS ISOMERASE"/>
    <property type="match status" value="1"/>
</dbReference>
<comment type="caution">
    <text evidence="2">The sequence shown here is derived from an EMBL/GenBank/DDBJ whole genome shotgun (WGS) entry which is preliminary data.</text>
</comment>
<evidence type="ECO:0000313" key="2">
    <source>
        <dbReference type="EMBL" id="OMJ68648.1"/>
    </source>
</evidence>
<dbReference type="SUPFAM" id="SSF50891">
    <property type="entry name" value="Cyclophilin-like"/>
    <property type="match status" value="1"/>
</dbReference>
<sequence length="301" mass="35203">MKGNEKNELTEVQIYALGSSPYWYMIKKKAKSSNLDIIFHLYFERDWEDIQKNQLGIQSSSIFMISYVNNCQYINLDYFTSIFTIEEPCLDPFTYKHKFSKYLGKNKKYVEWTVKFDNDCEKVVLELDFSLCPRTCENFWQICTCHQTLTYIDTRFHRLKAGLFVEGGVINSRMRSIYTDYFHDENYSYKHNEAGILGMSKEENGLNGTKFYITLRPISYLNNRFVSFGRVVQGMNAIYRISSASSSNETITDFITIVDSKDYFGKPFEAPLSRPATRQAEEILSKTGNFRDLANELLKHI</sequence>
<dbReference type="PRINTS" id="PR00153">
    <property type="entry name" value="CSAPPISMRASE"/>
</dbReference>
<dbReference type="InterPro" id="IPR002130">
    <property type="entry name" value="Cyclophilin-type_PPIase_dom"/>
</dbReference>
<dbReference type="GO" id="GO:0003755">
    <property type="term" value="F:peptidyl-prolyl cis-trans isomerase activity"/>
    <property type="evidence" value="ECO:0007669"/>
    <property type="project" value="InterPro"/>
</dbReference>
<dbReference type="InterPro" id="IPR029000">
    <property type="entry name" value="Cyclophilin-like_dom_sf"/>
</dbReference>
<evidence type="ECO:0000259" key="1">
    <source>
        <dbReference type="PROSITE" id="PS50072"/>
    </source>
</evidence>
<dbReference type="Proteomes" id="UP000187209">
    <property type="component" value="Unassembled WGS sequence"/>
</dbReference>
<dbReference type="PANTHER" id="PTHR11071:SF561">
    <property type="entry name" value="PEPTIDYL-PROLYL CIS-TRANS ISOMERASE D-RELATED"/>
    <property type="match status" value="1"/>
</dbReference>
<reference evidence="2 3" key="1">
    <citation type="submission" date="2016-11" db="EMBL/GenBank/DDBJ databases">
        <title>The macronuclear genome of Stentor coeruleus: a giant cell with tiny introns.</title>
        <authorList>
            <person name="Slabodnick M."/>
            <person name="Ruby J.G."/>
            <person name="Reiff S.B."/>
            <person name="Swart E.C."/>
            <person name="Gosai S."/>
            <person name="Prabakaran S."/>
            <person name="Witkowska E."/>
            <person name="Larue G.E."/>
            <person name="Fisher S."/>
            <person name="Freeman R.M."/>
            <person name="Gunawardena J."/>
            <person name="Chu W."/>
            <person name="Stover N.A."/>
            <person name="Gregory B.D."/>
            <person name="Nowacki M."/>
            <person name="Derisi J."/>
            <person name="Roy S.W."/>
            <person name="Marshall W.F."/>
            <person name="Sood P."/>
        </authorList>
    </citation>
    <scope>NUCLEOTIDE SEQUENCE [LARGE SCALE GENOMIC DNA]</scope>
    <source>
        <strain evidence="2">WM001</strain>
    </source>
</reference>
<dbReference type="Pfam" id="PF00160">
    <property type="entry name" value="Pro_isomerase"/>
    <property type="match status" value="1"/>
</dbReference>